<dbReference type="AlphaFoldDB" id="A0A8C1SDB1"/>
<feature type="domain" description="EF-hand" evidence="4">
    <location>
        <begin position="120"/>
        <end position="155"/>
    </location>
</feature>
<name>A0A8C1SDB1_CYPCA</name>
<evidence type="ECO:0000259" key="4">
    <source>
        <dbReference type="PROSITE" id="PS50222"/>
    </source>
</evidence>
<dbReference type="GO" id="GO:0005509">
    <property type="term" value="F:calcium ion binding"/>
    <property type="evidence" value="ECO:0007669"/>
    <property type="project" value="InterPro"/>
</dbReference>
<sequence>PLLSPSSNRKLIQNLTDTLCKQFEHFDKRETECLIRLFSGLLEGRQREERNKLHNTFGMTEDMMMDSGTFLIWMRTIINLVVSCCLICFDVYNLHTTEEMLQMLKDNLKRQPTEEDPDEGNKDIVEIALKKMDYDHDGRVSYSDFEKTVKVNFLLEAFGNSLPDAKSILAFEQHAFQELHGH</sequence>
<dbReference type="Proteomes" id="UP000694700">
    <property type="component" value="Unplaced"/>
</dbReference>
<dbReference type="InterPro" id="IPR002048">
    <property type="entry name" value="EF_hand_dom"/>
</dbReference>
<proteinExistence type="predicted"/>
<dbReference type="SUPFAM" id="SSF47473">
    <property type="entry name" value="EF-hand"/>
    <property type="match status" value="1"/>
</dbReference>
<dbReference type="Ensembl" id="ENSCCRT00015006114.1">
    <property type="protein sequence ID" value="ENSCCRP00015005881.1"/>
    <property type="gene ID" value="ENSCCRG00015003084.1"/>
</dbReference>
<keyword evidence="3" id="KW-1133">Transmembrane helix</keyword>
<accession>A0A8C1SDB1</accession>
<dbReference type="InterPro" id="IPR018247">
    <property type="entry name" value="EF_Hand_1_Ca_BS"/>
</dbReference>
<evidence type="ECO:0000313" key="5">
    <source>
        <dbReference type="Ensembl" id="ENSCCRP00015005881.1"/>
    </source>
</evidence>
<dbReference type="PROSITE" id="PS00018">
    <property type="entry name" value="EF_HAND_1"/>
    <property type="match status" value="1"/>
</dbReference>
<feature type="transmembrane region" description="Helical" evidence="3">
    <location>
        <begin position="72"/>
        <end position="94"/>
    </location>
</feature>
<protein>
    <recommendedName>
        <fullName evidence="4">EF-hand domain-containing protein</fullName>
    </recommendedName>
</protein>
<reference evidence="5" key="1">
    <citation type="submission" date="2025-08" db="UniProtKB">
        <authorList>
            <consortium name="Ensembl"/>
        </authorList>
    </citation>
    <scope>IDENTIFICATION</scope>
</reference>
<dbReference type="InterPro" id="IPR011992">
    <property type="entry name" value="EF-hand-dom_pair"/>
</dbReference>
<keyword evidence="2" id="KW-0106">Calcium</keyword>
<evidence type="ECO:0000313" key="6">
    <source>
        <dbReference type="Proteomes" id="UP000694700"/>
    </source>
</evidence>
<organism evidence="5 6">
    <name type="scientific">Cyprinus carpio</name>
    <name type="common">Common carp</name>
    <dbReference type="NCBI Taxonomy" id="7962"/>
    <lineage>
        <taxon>Eukaryota</taxon>
        <taxon>Metazoa</taxon>
        <taxon>Chordata</taxon>
        <taxon>Craniata</taxon>
        <taxon>Vertebrata</taxon>
        <taxon>Euteleostomi</taxon>
        <taxon>Actinopterygii</taxon>
        <taxon>Neopterygii</taxon>
        <taxon>Teleostei</taxon>
        <taxon>Ostariophysi</taxon>
        <taxon>Cypriniformes</taxon>
        <taxon>Cyprinidae</taxon>
        <taxon>Cyprininae</taxon>
        <taxon>Cyprinus</taxon>
    </lineage>
</organism>
<dbReference type="Gene3D" id="1.10.238.10">
    <property type="entry name" value="EF-hand"/>
    <property type="match status" value="1"/>
</dbReference>
<evidence type="ECO:0000256" key="3">
    <source>
        <dbReference type="SAM" id="Phobius"/>
    </source>
</evidence>
<evidence type="ECO:0000256" key="2">
    <source>
        <dbReference type="ARBA" id="ARBA00022837"/>
    </source>
</evidence>
<dbReference type="PROSITE" id="PS50222">
    <property type="entry name" value="EF_HAND_2"/>
    <property type="match status" value="1"/>
</dbReference>
<keyword evidence="3" id="KW-0472">Membrane</keyword>
<keyword evidence="1" id="KW-0479">Metal-binding</keyword>
<keyword evidence="3" id="KW-0812">Transmembrane</keyword>
<evidence type="ECO:0000256" key="1">
    <source>
        <dbReference type="ARBA" id="ARBA00022723"/>
    </source>
</evidence>